<dbReference type="GO" id="GO:0004553">
    <property type="term" value="F:hydrolase activity, hydrolyzing O-glycosyl compounds"/>
    <property type="evidence" value="ECO:0007669"/>
    <property type="project" value="InterPro"/>
</dbReference>
<dbReference type="Gene3D" id="1.10.530.10">
    <property type="match status" value="1"/>
</dbReference>
<keyword evidence="2 3" id="KW-0732">Signal</keyword>
<comment type="caution">
    <text evidence="6">The sequence shown here is derived from an EMBL/GenBank/DDBJ whole genome shotgun (WGS) entry which is preliminary data.</text>
</comment>
<dbReference type="CDD" id="cd13401">
    <property type="entry name" value="Slt70-like"/>
    <property type="match status" value="1"/>
</dbReference>
<dbReference type="GO" id="GO:0008933">
    <property type="term" value="F:peptidoglycan lytic transglycosylase activity"/>
    <property type="evidence" value="ECO:0007669"/>
    <property type="project" value="InterPro"/>
</dbReference>
<dbReference type="Gene3D" id="1.10.1240.20">
    <property type="entry name" value="Lytic transglycosylase, superhelical linker domain"/>
    <property type="match status" value="1"/>
</dbReference>
<feature type="chain" id="PRO_5016290194" description="Lytic murein transglycosylase" evidence="3">
    <location>
        <begin position="22"/>
        <end position="634"/>
    </location>
</feature>
<dbReference type="GO" id="GO:0000270">
    <property type="term" value="P:peptidoglycan metabolic process"/>
    <property type="evidence" value="ECO:0007669"/>
    <property type="project" value="InterPro"/>
</dbReference>
<evidence type="ECO:0000313" key="6">
    <source>
        <dbReference type="EMBL" id="PWQ94617.1"/>
    </source>
</evidence>
<name>A0A317C8J3_9GAMM</name>
<dbReference type="PROSITE" id="PS00922">
    <property type="entry name" value="TRANSGLYCOSYLASE"/>
    <property type="match status" value="1"/>
</dbReference>
<dbReference type="RefSeq" id="WP_109824266.1">
    <property type="nucleotide sequence ID" value="NZ_QGKL01000039.1"/>
</dbReference>
<dbReference type="GO" id="GO:0016020">
    <property type="term" value="C:membrane"/>
    <property type="evidence" value="ECO:0007669"/>
    <property type="project" value="InterPro"/>
</dbReference>
<evidence type="ECO:0000256" key="1">
    <source>
        <dbReference type="ARBA" id="ARBA00007734"/>
    </source>
</evidence>
<accession>A0A317C8J3</accession>
<proteinExistence type="inferred from homology"/>
<feature type="domain" description="Transglycosylase SLT" evidence="4">
    <location>
        <begin position="472"/>
        <end position="578"/>
    </location>
</feature>
<dbReference type="Pfam" id="PF01464">
    <property type="entry name" value="SLT"/>
    <property type="match status" value="1"/>
</dbReference>
<dbReference type="InterPro" id="IPR000189">
    <property type="entry name" value="Transglyc_AS"/>
</dbReference>
<dbReference type="InterPro" id="IPR037061">
    <property type="entry name" value="Lytic_TGlycoase_superhlx_L_sf"/>
</dbReference>
<evidence type="ECO:0000259" key="5">
    <source>
        <dbReference type="Pfam" id="PF14718"/>
    </source>
</evidence>
<dbReference type="Pfam" id="PF14718">
    <property type="entry name" value="SLT_L"/>
    <property type="match status" value="1"/>
</dbReference>
<dbReference type="Proteomes" id="UP000245506">
    <property type="component" value="Unassembled WGS sequence"/>
</dbReference>
<reference evidence="6 7" key="1">
    <citation type="submission" date="2018-05" db="EMBL/GenBank/DDBJ databases">
        <title>Leucothrix arctica sp. nov., isolated from Arctic seawater.</title>
        <authorList>
            <person name="Choi A."/>
            <person name="Baek K."/>
        </authorList>
    </citation>
    <scope>NUCLEOTIDE SEQUENCE [LARGE SCALE GENOMIC DNA]</scope>
    <source>
        <strain evidence="6 7">IMCC9719</strain>
    </source>
</reference>
<sequence>MLVSRLALLGVFFAASSSVFAGEQSDRATFKTLSAKIKAGKSAEISTLREYKLFPYLEYQLISKRPSLYSTQTLEQFVRENSDSPLSKQMSETLMSRYNEEQQWGQTFTLYQDGDSLKAECLQLRARIELGDKKNALADGKKVWMSGRDRPKQCDPLFKHLVDNKQISYEDYWQRIKLAMNRGATSLAKSLSKKLNASDRALANIWIGARSNPRDSLKKSAMKRDSAHTRDIVEYAIKRIARKDTDEARVYLQAALRKYNFDSAQQAEINRYIGVSDAKDHKPHALTTLASVPAQFRDQDANEWLARIALRQGSWTTLLDAVNAMSTEEQDDSSWKYWKARALEATNRQAEARPLYQSLTENASFYGFLAADKLGQPYRMLAKPTPQIENYIPALLKQPGIQRAFELLALDMKKEARAEWFFALKDRNPTQLMAAAKLAQDRGHHFTAILTLSRAKAWNEVGLRFPMPYESMIRKAAVEQNVSPALIYGVARRESAFDPNIVSHAKAQGLMQLIPGTAKQVSRGLGIKRLSKKQTFDPQTNIRLGAAYLETLLKRFNGNYALATASYNAGPHRMPRWRPDYPLEAARWVESIPYNETRNYVQAVLGYMTIYEYKLKRSESMVTRLSKRLEPITP</sequence>
<gene>
    <name evidence="6" type="ORF">DKT75_15085</name>
</gene>
<evidence type="ECO:0000256" key="3">
    <source>
        <dbReference type="SAM" id="SignalP"/>
    </source>
</evidence>
<dbReference type="InterPro" id="IPR023346">
    <property type="entry name" value="Lysozyme-like_dom_sf"/>
</dbReference>
<dbReference type="SUPFAM" id="SSF53955">
    <property type="entry name" value="Lysozyme-like"/>
    <property type="match status" value="1"/>
</dbReference>
<dbReference type="GO" id="GO:0042597">
    <property type="term" value="C:periplasmic space"/>
    <property type="evidence" value="ECO:0007669"/>
    <property type="project" value="InterPro"/>
</dbReference>
<dbReference type="InterPro" id="IPR012289">
    <property type="entry name" value="Lytic_TGlycosylase_superhlx_L"/>
</dbReference>
<dbReference type="EMBL" id="QGKL01000039">
    <property type="protein sequence ID" value="PWQ94617.1"/>
    <property type="molecule type" value="Genomic_DNA"/>
</dbReference>
<dbReference type="InterPro" id="IPR008258">
    <property type="entry name" value="Transglycosylase_SLT_dom_1"/>
</dbReference>
<comment type="similarity">
    <text evidence="1">Belongs to the transglycosylase Slt family.</text>
</comment>
<organism evidence="6 7">
    <name type="scientific">Leucothrix arctica</name>
    <dbReference type="NCBI Taxonomy" id="1481894"/>
    <lineage>
        <taxon>Bacteria</taxon>
        <taxon>Pseudomonadati</taxon>
        <taxon>Pseudomonadota</taxon>
        <taxon>Gammaproteobacteria</taxon>
        <taxon>Thiotrichales</taxon>
        <taxon>Thiotrichaceae</taxon>
        <taxon>Leucothrix</taxon>
    </lineage>
</organism>
<dbReference type="InterPro" id="IPR008939">
    <property type="entry name" value="Lytic_TGlycosylase_superhlx_U"/>
</dbReference>
<evidence type="ECO:0000256" key="2">
    <source>
        <dbReference type="ARBA" id="ARBA00022729"/>
    </source>
</evidence>
<feature type="signal peptide" evidence="3">
    <location>
        <begin position="1"/>
        <end position="21"/>
    </location>
</feature>
<dbReference type="AlphaFoldDB" id="A0A317C8J3"/>
<evidence type="ECO:0000259" key="4">
    <source>
        <dbReference type="Pfam" id="PF01464"/>
    </source>
</evidence>
<dbReference type="PANTHER" id="PTHR37423:SF5">
    <property type="entry name" value="SOLUBLE LYTIC MUREIN TRANSGLYCOSYLASE"/>
    <property type="match status" value="1"/>
</dbReference>
<evidence type="ECO:0008006" key="8">
    <source>
        <dbReference type="Google" id="ProtNLM"/>
    </source>
</evidence>
<dbReference type="Gene3D" id="1.25.20.10">
    <property type="entry name" value="Bacterial muramidases"/>
    <property type="match status" value="1"/>
</dbReference>
<dbReference type="OrthoDB" id="92254at2"/>
<feature type="domain" description="Lytic transglycosylase superhelical linker" evidence="5">
    <location>
        <begin position="396"/>
        <end position="460"/>
    </location>
</feature>
<keyword evidence="7" id="KW-1185">Reference proteome</keyword>
<evidence type="ECO:0000313" key="7">
    <source>
        <dbReference type="Proteomes" id="UP000245506"/>
    </source>
</evidence>
<dbReference type="SUPFAM" id="SSF48435">
    <property type="entry name" value="Bacterial muramidases"/>
    <property type="match status" value="1"/>
</dbReference>
<protein>
    <recommendedName>
        <fullName evidence="8">Lytic murein transglycosylase</fullName>
    </recommendedName>
</protein>
<dbReference type="PANTHER" id="PTHR37423">
    <property type="entry name" value="SOLUBLE LYTIC MUREIN TRANSGLYCOSYLASE-RELATED"/>
    <property type="match status" value="1"/>
</dbReference>